<keyword evidence="2" id="KW-1185">Reference proteome</keyword>
<dbReference type="Proteomes" id="UP000091967">
    <property type="component" value="Unassembled WGS sequence"/>
</dbReference>
<dbReference type="EMBL" id="LYXU01000001">
    <property type="protein sequence ID" value="OBS26135.1"/>
    <property type="molecule type" value="Genomic_DNA"/>
</dbReference>
<protein>
    <submittedName>
        <fullName evidence="1">Uncharacterized protein</fullName>
    </submittedName>
</protein>
<organism evidence="1 2">
    <name type="scientific">Fusarium poae</name>
    <dbReference type="NCBI Taxonomy" id="36050"/>
    <lineage>
        <taxon>Eukaryota</taxon>
        <taxon>Fungi</taxon>
        <taxon>Dikarya</taxon>
        <taxon>Ascomycota</taxon>
        <taxon>Pezizomycotina</taxon>
        <taxon>Sordariomycetes</taxon>
        <taxon>Hypocreomycetidae</taxon>
        <taxon>Hypocreales</taxon>
        <taxon>Nectriaceae</taxon>
        <taxon>Fusarium</taxon>
    </lineage>
</organism>
<dbReference type="AlphaFoldDB" id="A0A1B8B061"/>
<sequence>MLTWIPTYIYTHVLVLDLKLFTSSSSITINLSSFSKESHTYFQIPSYKVKMPSADGLLRVLEPEFLEFDFFGLKSMIVKLNQPIYGVESARVTLEYDSESQLNSRHSVRGKIEGKALTLDVGNGVKIVGNLDQSERFQQIDGYGDWAI</sequence>
<name>A0A1B8B061_FUSPO</name>
<proteinExistence type="predicted"/>
<accession>A0A1B8B061</accession>
<evidence type="ECO:0000313" key="1">
    <source>
        <dbReference type="EMBL" id="OBS26135.1"/>
    </source>
</evidence>
<reference evidence="1 2" key="1">
    <citation type="submission" date="2016-06" db="EMBL/GenBank/DDBJ databases">
        <title>Living apart together: crosstalk between the core and supernumerary genomes in a fungal plant pathogen.</title>
        <authorList>
            <person name="Vanheule A."/>
            <person name="Audenaert K."/>
            <person name="Warris S."/>
            <person name="Van De Geest H."/>
            <person name="Schijlen E."/>
            <person name="Hofte M."/>
            <person name="De Saeger S."/>
            <person name="Haesaert G."/>
            <person name="Waalwijk C."/>
            <person name="Van Der Lee T."/>
        </authorList>
    </citation>
    <scope>NUCLEOTIDE SEQUENCE [LARGE SCALE GENOMIC DNA]</scope>
    <source>
        <strain evidence="1 2">2516</strain>
    </source>
</reference>
<comment type="caution">
    <text evidence="1">The sequence shown here is derived from an EMBL/GenBank/DDBJ whole genome shotgun (WGS) entry which is preliminary data.</text>
</comment>
<gene>
    <name evidence="1" type="ORF">FPOA_00078</name>
</gene>
<evidence type="ECO:0000313" key="2">
    <source>
        <dbReference type="Proteomes" id="UP000091967"/>
    </source>
</evidence>